<gene>
    <name evidence="1" type="ORF">B7C62_24015</name>
</gene>
<keyword evidence="2" id="KW-1185">Reference proteome</keyword>
<dbReference type="InterPro" id="IPR028961">
    <property type="entry name" value="Imm21"/>
</dbReference>
<accession>A0ABC8BYQ5</accession>
<dbReference type="AlphaFoldDB" id="A0ABC8BYQ5"/>
<protein>
    <submittedName>
        <fullName evidence="1">Uncharacterized protein</fullName>
    </submittedName>
</protein>
<evidence type="ECO:0000313" key="2">
    <source>
        <dbReference type="Proteomes" id="UP000192251"/>
    </source>
</evidence>
<dbReference type="EMBL" id="CP020563">
    <property type="protein sequence ID" value="ARF74958.1"/>
    <property type="molecule type" value="Genomic_DNA"/>
</dbReference>
<dbReference type="Pfam" id="PF15589">
    <property type="entry name" value="Imm21"/>
    <property type="match status" value="1"/>
</dbReference>
<dbReference type="KEGG" id="kab:B7C62_24015"/>
<evidence type="ECO:0000313" key="1">
    <source>
        <dbReference type="EMBL" id="ARF74958.1"/>
    </source>
</evidence>
<name>A0ABC8BYQ5_9ACTN</name>
<organism evidence="1 2">
    <name type="scientific">Kitasatospora albolonga</name>
    <dbReference type="NCBI Taxonomy" id="68173"/>
    <lineage>
        <taxon>Bacteria</taxon>
        <taxon>Bacillati</taxon>
        <taxon>Actinomycetota</taxon>
        <taxon>Actinomycetes</taxon>
        <taxon>Kitasatosporales</taxon>
        <taxon>Streptomycetaceae</taxon>
        <taxon>Kitasatospora</taxon>
    </lineage>
</organism>
<sequence length="158" mass="17619">MGLGGSVEWLDTDFGYYALCPEPYLTDWEGTEADAVGIEYVGRVPLPDHGEVLTLGGEPSAITYLDRTMTFIRWHAADNDTGLENAVERSMASDEWQDVFDIDLGGRYFLLDSAARGDEISEADVIRVDVPPGRYRVQSLFISPSEDASFMLERLLKM</sequence>
<proteinExistence type="predicted"/>
<reference evidence="1 2" key="1">
    <citation type="submission" date="2017-04" db="EMBL/GenBank/DDBJ databases">
        <title>The complete genome sequence of Streptomyces albolongus YIM 101047, the producer of novel bafilomycins and novel odoriferous sesquiterpenoids.</title>
        <authorList>
            <person name="Yin M."/>
            <person name="Jiang Y."/>
        </authorList>
    </citation>
    <scope>NUCLEOTIDE SEQUENCE [LARGE SCALE GENOMIC DNA]</scope>
    <source>
        <strain evidence="1 2">YIM 101047</strain>
    </source>
</reference>
<dbReference type="Proteomes" id="UP000192251">
    <property type="component" value="Chromosome"/>
</dbReference>